<proteinExistence type="inferred from homology"/>
<dbReference type="InterPro" id="IPR050314">
    <property type="entry name" value="Glycosyl_Hydrlase_18"/>
</dbReference>
<feature type="compositionally biased region" description="Basic residues" evidence="9">
    <location>
        <begin position="381"/>
        <end position="394"/>
    </location>
</feature>
<dbReference type="InterPro" id="IPR011583">
    <property type="entry name" value="Chitinase_II/V-like_cat"/>
</dbReference>
<dbReference type="Gene3D" id="3.20.20.80">
    <property type="entry name" value="Glycosidases"/>
    <property type="match status" value="2"/>
</dbReference>
<gene>
    <name evidence="11" type="ORF">PSHT_13317</name>
</gene>
<dbReference type="Gene3D" id="3.10.50.10">
    <property type="match status" value="1"/>
</dbReference>
<dbReference type="FunFam" id="3.10.50.10:FF:000005">
    <property type="entry name" value="Endochitinase B1"/>
    <property type="match status" value="1"/>
</dbReference>
<dbReference type="VEuPathDB" id="FungiDB:PSTT_10108"/>
<name>A0A2S4URI3_9BASI</name>
<evidence type="ECO:0000256" key="8">
    <source>
        <dbReference type="ARBA" id="ARBA00023326"/>
    </source>
</evidence>
<evidence type="ECO:0000259" key="10">
    <source>
        <dbReference type="PROSITE" id="PS51910"/>
    </source>
</evidence>
<reference evidence="12" key="3">
    <citation type="journal article" date="2018" name="Mol. Plant Microbe Interact.">
        <title>Genome sequence resources for the wheat stripe rust pathogen (Puccinia striiformis f. sp. tritici) and the barley stripe rust pathogen (Puccinia striiformis f. sp. hordei).</title>
        <authorList>
            <person name="Xia C."/>
            <person name="Wang M."/>
            <person name="Yin C."/>
            <person name="Cornejo O.E."/>
            <person name="Hulbert S.H."/>
            <person name="Chen X."/>
        </authorList>
    </citation>
    <scope>NUCLEOTIDE SEQUENCE [LARGE SCALE GENOMIC DNA]</scope>
    <source>
        <strain evidence="12">93TX-2</strain>
    </source>
</reference>
<dbReference type="GO" id="GO:0008843">
    <property type="term" value="F:endochitinase activity"/>
    <property type="evidence" value="ECO:0007669"/>
    <property type="project" value="UniProtKB-EC"/>
</dbReference>
<accession>A0A2S4URI3</accession>
<organism evidence="11 12">
    <name type="scientific">Puccinia striiformis</name>
    <dbReference type="NCBI Taxonomy" id="27350"/>
    <lineage>
        <taxon>Eukaryota</taxon>
        <taxon>Fungi</taxon>
        <taxon>Dikarya</taxon>
        <taxon>Basidiomycota</taxon>
        <taxon>Pucciniomycotina</taxon>
        <taxon>Pucciniomycetes</taxon>
        <taxon>Pucciniales</taxon>
        <taxon>Pucciniaceae</taxon>
        <taxon>Puccinia</taxon>
    </lineage>
</organism>
<comment type="catalytic activity">
    <reaction evidence="1">
        <text>Random endo-hydrolysis of N-acetyl-beta-D-glucosaminide (1-&gt;4)-beta-linkages in chitin and chitodextrins.</text>
        <dbReference type="EC" id="3.2.1.14"/>
    </reaction>
</comment>
<dbReference type="SMART" id="SM00636">
    <property type="entry name" value="Glyco_18"/>
    <property type="match status" value="1"/>
</dbReference>
<dbReference type="SUPFAM" id="SSF51445">
    <property type="entry name" value="(Trans)glycosidases"/>
    <property type="match status" value="1"/>
</dbReference>
<dbReference type="SUPFAM" id="SSF54556">
    <property type="entry name" value="Chitinase insertion domain"/>
    <property type="match status" value="1"/>
</dbReference>
<dbReference type="GO" id="GO:0005576">
    <property type="term" value="C:extracellular region"/>
    <property type="evidence" value="ECO:0007669"/>
    <property type="project" value="TreeGrafter"/>
</dbReference>
<keyword evidence="7" id="KW-0326">Glycosidase</keyword>
<reference evidence="11 12" key="1">
    <citation type="submission" date="2017-12" db="EMBL/GenBank/DDBJ databases">
        <title>Gene loss provides genomic basis for host adaptation in cereal stripe rust fungi.</title>
        <authorList>
            <person name="Xia C."/>
        </authorList>
    </citation>
    <scope>NUCLEOTIDE SEQUENCE [LARGE SCALE GENOMIC DNA]</scope>
    <source>
        <strain evidence="11 12">93TX-2</strain>
    </source>
</reference>
<evidence type="ECO:0000256" key="5">
    <source>
        <dbReference type="ARBA" id="ARBA00023024"/>
    </source>
</evidence>
<dbReference type="GO" id="GO:0008061">
    <property type="term" value="F:chitin binding"/>
    <property type="evidence" value="ECO:0007669"/>
    <property type="project" value="InterPro"/>
</dbReference>
<dbReference type="AlphaFoldDB" id="A0A2S4URI3"/>
<dbReference type="EC" id="3.2.1.14" evidence="3"/>
<dbReference type="EMBL" id="PKSM01000262">
    <property type="protein sequence ID" value="POV99923.1"/>
    <property type="molecule type" value="Genomic_DNA"/>
</dbReference>
<dbReference type="VEuPathDB" id="FungiDB:PSHT_13317"/>
<dbReference type="PANTHER" id="PTHR11177">
    <property type="entry name" value="CHITINASE"/>
    <property type="match status" value="1"/>
</dbReference>
<dbReference type="Proteomes" id="UP000238274">
    <property type="component" value="Unassembled WGS sequence"/>
</dbReference>
<protein>
    <recommendedName>
        <fullName evidence="3">chitinase</fullName>
        <ecNumber evidence="3">3.2.1.14</ecNumber>
    </recommendedName>
</protein>
<feature type="region of interest" description="Disordered" evidence="9">
    <location>
        <begin position="381"/>
        <end position="402"/>
    </location>
</feature>
<evidence type="ECO:0000313" key="12">
    <source>
        <dbReference type="Proteomes" id="UP000238274"/>
    </source>
</evidence>
<keyword evidence="6" id="KW-0119">Carbohydrate metabolism</keyword>
<dbReference type="InterPro" id="IPR029070">
    <property type="entry name" value="Chitinase_insertion_sf"/>
</dbReference>
<reference evidence="12" key="2">
    <citation type="journal article" date="2018" name="BMC Genomics">
        <title>Genomic insights into host adaptation between the wheat stripe rust pathogen (Puccinia striiformis f. sp. tritici) and the barley stripe rust pathogen (Puccinia striiformis f. sp. hordei).</title>
        <authorList>
            <person name="Xia C."/>
            <person name="Wang M."/>
            <person name="Yin C."/>
            <person name="Cornejo O.E."/>
            <person name="Hulbert S.H."/>
            <person name="Chen X."/>
        </authorList>
    </citation>
    <scope>NUCLEOTIDE SEQUENCE [LARGE SCALE GENOMIC DNA]</scope>
    <source>
        <strain evidence="12">93TX-2</strain>
    </source>
</reference>
<dbReference type="GO" id="GO:0006032">
    <property type="term" value="P:chitin catabolic process"/>
    <property type="evidence" value="ECO:0007669"/>
    <property type="project" value="UniProtKB-KW"/>
</dbReference>
<evidence type="ECO:0000256" key="7">
    <source>
        <dbReference type="ARBA" id="ARBA00023295"/>
    </source>
</evidence>
<evidence type="ECO:0000256" key="2">
    <source>
        <dbReference type="ARBA" id="ARBA00008682"/>
    </source>
</evidence>
<evidence type="ECO:0000256" key="1">
    <source>
        <dbReference type="ARBA" id="ARBA00000822"/>
    </source>
</evidence>
<dbReference type="InterPro" id="IPR001223">
    <property type="entry name" value="Glyco_hydro18_cat"/>
</dbReference>
<dbReference type="GO" id="GO:0000272">
    <property type="term" value="P:polysaccharide catabolic process"/>
    <property type="evidence" value="ECO:0007669"/>
    <property type="project" value="UniProtKB-KW"/>
</dbReference>
<comment type="caution">
    <text evidence="11">The sequence shown here is derived from an EMBL/GenBank/DDBJ whole genome shotgun (WGS) entry which is preliminary data.</text>
</comment>
<evidence type="ECO:0000256" key="3">
    <source>
        <dbReference type="ARBA" id="ARBA00012729"/>
    </source>
</evidence>
<dbReference type="PROSITE" id="PS51910">
    <property type="entry name" value="GH18_2"/>
    <property type="match status" value="1"/>
</dbReference>
<keyword evidence="8" id="KW-0624">Polysaccharide degradation</keyword>
<evidence type="ECO:0000256" key="9">
    <source>
        <dbReference type="SAM" id="MobiDB-lite"/>
    </source>
</evidence>
<keyword evidence="5" id="KW-0146">Chitin degradation</keyword>
<sequence length="402" mass="44914">MKIRLYEIASASRAHLSIVGNPRDGGGIDIVVRGDTEAVEEARVRLLVLLDQLQNDFSGLTLFVCNFEQIHWADKGDSWNDSGNNLHGCFNQFRQLKQKNRHLKLVLSIGGWSYSANFAPATDSAEKRQNDKEADQLVDILRRSRSGLKKLKKKKKNDQRSYVLTIAAPCGPNHYKQLHLKEMSKYLSFINLMGYKYAGSWDAMAGHQANLLLTNSSAVNQGNFSTAAAVDYYISQSVPASNLIIGMPLYGRSFLNTKGIGQAYNGLGQGNWEPGIYDYKTIPMENTKLVEDMKAVGAYTYNPSNKELMTFDTPNTARRKVSYIQKHAKLLGKLDSTPNHLSYPGSKWDNLKGTHAASNSSSSLAPAGGYRAHERHTVHKTHHKHSVHHHKTKQFHPVQGSY</sequence>
<keyword evidence="4" id="KW-0378">Hydrolase</keyword>
<comment type="similarity">
    <text evidence="2">Belongs to the glycosyl hydrolase 18 family. Chitinase class V subfamily.</text>
</comment>
<feature type="domain" description="GH18" evidence="10">
    <location>
        <begin position="30"/>
        <end position="361"/>
    </location>
</feature>
<dbReference type="InterPro" id="IPR017853">
    <property type="entry name" value="GH"/>
</dbReference>
<dbReference type="OrthoDB" id="76388at2759"/>
<evidence type="ECO:0000313" key="11">
    <source>
        <dbReference type="EMBL" id="POV99923.1"/>
    </source>
</evidence>
<dbReference type="PANTHER" id="PTHR11177:SF317">
    <property type="entry name" value="CHITINASE 12-RELATED"/>
    <property type="match status" value="1"/>
</dbReference>
<keyword evidence="12" id="KW-1185">Reference proteome</keyword>
<evidence type="ECO:0000256" key="4">
    <source>
        <dbReference type="ARBA" id="ARBA00022801"/>
    </source>
</evidence>
<evidence type="ECO:0000256" key="6">
    <source>
        <dbReference type="ARBA" id="ARBA00023277"/>
    </source>
</evidence>
<dbReference type="Pfam" id="PF00704">
    <property type="entry name" value="Glyco_hydro_18"/>
    <property type="match status" value="1"/>
</dbReference>